<feature type="transmembrane region" description="Helical" evidence="1">
    <location>
        <begin position="933"/>
        <end position="952"/>
    </location>
</feature>
<dbReference type="AlphaFoldDB" id="A0A9W5TDR4"/>
<accession>A0A9W5TDR4</accession>
<name>A0A9W5TDR4_BABOV</name>
<dbReference type="InterPro" id="IPR024751">
    <property type="entry name" value="VESA1"/>
</dbReference>
<keyword evidence="1" id="KW-1133">Transmembrane helix</keyword>
<dbReference type="EMBL" id="BLIY01000031">
    <property type="protein sequence ID" value="GFE55999.1"/>
    <property type="molecule type" value="Genomic_DNA"/>
</dbReference>
<dbReference type="Proteomes" id="UP001057455">
    <property type="component" value="Unassembled WGS sequence"/>
</dbReference>
<reference evidence="2" key="1">
    <citation type="submission" date="2019-12" db="EMBL/GenBank/DDBJ databases">
        <title>Genome sequence of Babesia ovis.</title>
        <authorList>
            <person name="Yamagishi J."/>
            <person name="Sevinc F."/>
            <person name="Xuan X."/>
        </authorList>
    </citation>
    <scope>NUCLEOTIDE SEQUENCE</scope>
    <source>
        <strain evidence="2">Selcuk</strain>
    </source>
</reference>
<keyword evidence="3" id="KW-1185">Reference proteome</keyword>
<dbReference type="OrthoDB" id="366871at2759"/>
<evidence type="ECO:0000313" key="2">
    <source>
        <dbReference type="EMBL" id="GFE55999.1"/>
    </source>
</evidence>
<evidence type="ECO:0000313" key="3">
    <source>
        <dbReference type="Proteomes" id="UP001057455"/>
    </source>
</evidence>
<organism evidence="2 3">
    <name type="scientific">Babesia ovis</name>
    <dbReference type="NCBI Taxonomy" id="5869"/>
    <lineage>
        <taxon>Eukaryota</taxon>
        <taxon>Sar</taxon>
        <taxon>Alveolata</taxon>
        <taxon>Apicomplexa</taxon>
        <taxon>Aconoidasida</taxon>
        <taxon>Piroplasmida</taxon>
        <taxon>Babesiidae</taxon>
        <taxon>Babesia</taxon>
    </lineage>
</organism>
<keyword evidence="1" id="KW-0812">Transmembrane</keyword>
<evidence type="ECO:0000256" key="1">
    <source>
        <dbReference type="SAM" id="Phobius"/>
    </source>
</evidence>
<comment type="caution">
    <text evidence="2">The sequence shown here is derived from an EMBL/GenBank/DDBJ whole genome shotgun (WGS) entry which is preliminary data.</text>
</comment>
<keyword evidence="1" id="KW-0472">Membrane</keyword>
<sequence>MSAPATGGTGKTLKDSPTNLKEAIDWILRLTGKDGLPAEAYKTLLDCLCLLSEVVHDLVRDVEGYLDEEELGVVRGTLRDLQGVEGTRRISELVEGVSNGLQGFVGWTGSGNLDGKSGIASKDYKTSYDKGSNDCKWDEIYDSCTGSGTSGTGSGTSGTDRSGTSGTLETLARILLGAIPLVFSGLSYLYYTFGDHYLCDNQKGLANGSDTLVGQYMQRMGYQIDELVELKLGSWDRSKNQMTDTGNVFSEVFGRCGILGDGSPSARYADYLHSLRGKAKAGKDSKDTKHSLIILNTICSGYFRSLHTIDSIRDPRPRTPNTIREILYWLTSLPYCPIYRTLVPKVQEMIRRIGSKEGSDGKGEVEVVFYGSNWKGESRELKVSDGNCASYLLGAALVAPLVLLGIQDTIDCLVGKEPVVSRPGGNESYKLENYKNDVAIHDLYANMQFQFTYPLSETQSYYVLQDCLVALYYQLYFLRLQCESGYTQGYGWGWCKYGDGVKCDDGGVNGTGCLSWICPVGDKESHGYGNGKDGSSNQCGNGNGKASPLQAFLTDCLKGFTCPVVMDNKDCQENLDKLRNKSSTDYSSVYSKCYPEFLSHRGHTTVPGTECAVPMGFSGSFRKDGPASKPQPPAAAGHSMIGLGINAVLAYYATSNMSMSGLYQITRCICSLTRRVPRSTGTLYGFFYGLGLVYISKRTGGQTPFKDALKDEMLRCPGWRKPECLMEALMGWTETDHSEKHTNEYKGKPAKATLGSLHACDNKTENGHTPTCGEYLRPLTGYLYNSLATQFCETYVSWIVHLTWRLHSGLKSLLKEFRNINCKEAGCKGAKGGGTCQCKENGCKPSTHGVKSDTNADGCCCDNVVECVGVHGLFYRFGFSYRDPKYLGGKDSDGAQWKKTCKDFNTQLNNVINGDLFKKLFDAINDFMYTTRALFGVYIGVYWTAVIVYLLWSMTVNLDLIHIQSHWRSPGSYLVPLQRILADGSRKGFCTLGYFQEANGDRLLSLGVSDVYL</sequence>
<protein>
    <submittedName>
        <fullName evidence="2">Variant erythrocyte surface antigen beta subunit, putative</fullName>
    </submittedName>
</protein>
<dbReference type="Pfam" id="PF12785">
    <property type="entry name" value="VESA1_N"/>
    <property type="match status" value="1"/>
</dbReference>
<proteinExistence type="predicted"/>
<gene>
    <name evidence="2" type="ORF">BaOVIS_033640</name>
</gene>